<sequence>MAGHRSARMAEEIKRELARLIRDEMKDPRLGFLSITDVEVSKDIRHAKIYVSVLGDEEVRKATLTALKQATGFLRSELSNKIRVRFMPELVFQFDDSIEKGTRINELLIQAKRETDA</sequence>
<dbReference type="GO" id="GO:0005829">
    <property type="term" value="C:cytosol"/>
    <property type="evidence" value="ECO:0007669"/>
    <property type="project" value="TreeGrafter"/>
</dbReference>
<dbReference type="InterPro" id="IPR023799">
    <property type="entry name" value="RbfA_dom_sf"/>
</dbReference>
<dbReference type="RefSeq" id="WP_153725459.1">
    <property type="nucleotide sequence ID" value="NZ_CP045875.1"/>
</dbReference>
<dbReference type="AlphaFoldDB" id="A0A5Q2N4I6"/>
<dbReference type="SUPFAM" id="SSF89919">
    <property type="entry name" value="Ribosome-binding factor A, RbfA"/>
    <property type="match status" value="1"/>
</dbReference>
<proteinExistence type="inferred from homology"/>
<accession>A0A5Q2N4I6</accession>
<dbReference type="PANTHER" id="PTHR33515">
    <property type="entry name" value="RIBOSOME-BINDING FACTOR A, CHLOROPLASTIC-RELATED"/>
    <property type="match status" value="1"/>
</dbReference>
<dbReference type="OrthoDB" id="307788at2"/>
<dbReference type="GO" id="GO:0043024">
    <property type="term" value="F:ribosomal small subunit binding"/>
    <property type="evidence" value="ECO:0007669"/>
    <property type="project" value="TreeGrafter"/>
</dbReference>
<evidence type="ECO:0000313" key="3">
    <source>
        <dbReference type="EMBL" id="QGG48222.1"/>
    </source>
</evidence>
<dbReference type="GO" id="GO:0030490">
    <property type="term" value="P:maturation of SSU-rRNA"/>
    <property type="evidence" value="ECO:0007669"/>
    <property type="project" value="UniProtKB-UniRule"/>
</dbReference>
<keyword evidence="2" id="KW-0963">Cytoplasm</keyword>
<dbReference type="PROSITE" id="PS01319">
    <property type="entry name" value="RBFA"/>
    <property type="match status" value="1"/>
</dbReference>
<comment type="function">
    <text evidence="2">One of several proteins that assist in the late maturation steps of the functional core of the 30S ribosomal subunit. Associates with free 30S ribosomal subunits (but not with 30S subunits that are part of 70S ribosomes or polysomes). Required for efficient processing of 16S rRNA. May interact with the 5'-terminal helix region of 16S rRNA.</text>
</comment>
<dbReference type="NCBIfam" id="TIGR00082">
    <property type="entry name" value="rbfA"/>
    <property type="match status" value="1"/>
</dbReference>
<comment type="subunit">
    <text evidence="2">Monomer. Binds 30S ribosomal subunits, but not 50S ribosomal subunits or 70S ribosomes.</text>
</comment>
<keyword evidence="1 2" id="KW-0690">Ribosome biogenesis</keyword>
<dbReference type="Proteomes" id="UP000366051">
    <property type="component" value="Chromosome"/>
</dbReference>
<comment type="similarity">
    <text evidence="2">Belongs to the RbfA family.</text>
</comment>
<comment type="subcellular location">
    <subcellularLocation>
        <location evidence="2">Cytoplasm</location>
    </subcellularLocation>
</comment>
<evidence type="ECO:0000256" key="1">
    <source>
        <dbReference type="ARBA" id="ARBA00022517"/>
    </source>
</evidence>
<reference evidence="4" key="1">
    <citation type="submission" date="2019-11" db="EMBL/GenBank/DDBJ databases">
        <title>Genome sequence of Heliorestis convoluta strain HH, an alkaliphilic and minimalistic phototrophic bacterium from a soda lake in Egypt.</title>
        <authorList>
            <person name="Dewey E.D."/>
            <person name="Stokes L.M."/>
            <person name="Burchell B.M."/>
            <person name="Shaffer K.N."/>
            <person name="Huntington A.M."/>
            <person name="Baker J.M."/>
            <person name="Nadendla S."/>
            <person name="Giglio M.G."/>
            <person name="Touchman J.W."/>
            <person name="Blankenship R.E."/>
            <person name="Madigan M.T."/>
            <person name="Sattley W.M."/>
        </authorList>
    </citation>
    <scope>NUCLEOTIDE SEQUENCE [LARGE SCALE GENOMIC DNA]</scope>
    <source>
        <strain evidence="4">HH</strain>
    </source>
</reference>
<dbReference type="HAMAP" id="MF_00003">
    <property type="entry name" value="RbfA"/>
    <property type="match status" value="1"/>
</dbReference>
<dbReference type="PANTHER" id="PTHR33515:SF1">
    <property type="entry name" value="RIBOSOME-BINDING FACTOR A, CHLOROPLASTIC-RELATED"/>
    <property type="match status" value="1"/>
</dbReference>
<protein>
    <recommendedName>
        <fullName evidence="2">Ribosome-binding factor A</fullName>
    </recommendedName>
</protein>
<evidence type="ECO:0000256" key="2">
    <source>
        <dbReference type="HAMAP-Rule" id="MF_00003"/>
    </source>
</evidence>
<name>A0A5Q2N4I6_9FIRM</name>
<dbReference type="InterPro" id="IPR020053">
    <property type="entry name" value="Ribosome-bd_factorA_CS"/>
</dbReference>
<keyword evidence="4" id="KW-1185">Reference proteome</keyword>
<dbReference type="InterPro" id="IPR000238">
    <property type="entry name" value="RbfA"/>
</dbReference>
<dbReference type="Pfam" id="PF02033">
    <property type="entry name" value="RBFA"/>
    <property type="match status" value="1"/>
</dbReference>
<evidence type="ECO:0000313" key="4">
    <source>
        <dbReference type="Proteomes" id="UP000366051"/>
    </source>
</evidence>
<dbReference type="InterPro" id="IPR015946">
    <property type="entry name" value="KH_dom-like_a/b"/>
</dbReference>
<organism evidence="3 4">
    <name type="scientific">Heliorestis convoluta</name>
    <dbReference type="NCBI Taxonomy" id="356322"/>
    <lineage>
        <taxon>Bacteria</taxon>
        <taxon>Bacillati</taxon>
        <taxon>Bacillota</taxon>
        <taxon>Clostridia</taxon>
        <taxon>Eubacteriales</taxon>
        <taxon>Heliobacteriaceae</taxon>
        <taxon>Heliorestis</taxon>
    </lineage>
</organism>
<dbReference type="KEGG" id="hcv:FTV88_2124"/>
<gene>
    <name evidence="2 3" type="primary">rbfA</name>
    <name evidence="3" type="ORF">FTV88_2124</name>
</gene>
<dbReference type="EMBL" id="CP045875">
    <property type="protein sequence ID" value="QGG48222.1"/>
    <property type="molecule type" value="Genomic_DNA"/>
</dbReference>
<dbReference type="Gene3D" id="3.30.300.20">
    <property type="match status" value="1"/>
</dbReference>